<sequence>MKLLFRSKYLLVGIVLGVNILFASTQHHGHAHDDHHGHSHEHPAAKYGKAVNEAAQKMVKEDHLHDDDHHGHTHEHHGHTHEHGHECNHGHSHGHSHDEESSHGHSHGEESSHGHSHTNVKRSTTTKYQDYAKDSYFSFLNDPVRRLWTYSIGATLLISAFPCFLLLTIPLQANTIENGPLLKVLLAFGSGGLLGDAFLHLIPHAQPAGDHGHGHSHSDSEHGHSHDNTVGGWVLGGIIAFLIIEKLVRLIRGEDGHGHSHGGEKKKVKCSDDEDDDKVEKNSKKKKSVKKVEDKSCSNIKVTAFLNLVADFTHNFTDGLAIGASFIAGPYVGLVTTMTVLVHEIPHEIGDFAILIQSGFSKKRAMFVQLITALGALSGCIISLLSTDAHSLAEEAVSSWVLPFTAGGFIYIATVSVIPELLDSNSSVWQSMKEIIAILAGIGMMYLIALDVTNGTAFMSNIMRLEFFWKPQIIDNIHTIIKNSGNDIQLEDILIKNVIVKIPRIDQVSDHFNAVFQNDERVMMNIENPEVREHMEICIDNNTQKEIKFYINFSTNYPELKIPKFYGYKVWDKINKDGLLLIEDLGRDPKINSDSNYIYGSIIPMVPGYNEKQLYSIIKTLAEIHAVSASIPISEKMYAIENFNLEEYLRWIKSMYILAEIAFIEKLKKPQFQERIKKSASFYCEKTIKDVYYGDEKKNGFQGIFIHNDLWAANVLYIKSPLGTFDEVNGIIDWQTIYLGNPMADFARLLAFNTTSKYRRENEEKLLKYYQKIFNENLKDKSKEVSFENINTAYFESLPLVLIFFAFSTPMYYFMNFIVNGTEEQIDRRREELINRTLDFYDDVLKKYGM</sequence>
<dbReference type="CTD" id="36381748"/>
<evidence type="ECO:0000313" key="13">
    <source>
        <dbReference type="WBParaSite" id="SRAE_2000402700.1"/>
    </source>
</evidence>
<feature type="transmembrane region" description="Helical" evidence="8">
    <location>
        <begin position="798"/>
        <end position="819"/>
    </location>
</feature>
<dbReference type="Pfam" id="PF02535">
    <property type="entry name" value="Zip"/>
    <property type="match status" value="1"/>
</dbReference>
<feature type="transmembrane region" description="Helical" evidence="8">
    <location>
        <begin position="365"/>
        <end position="385"/>
    </location>
</feature>
<feature type="signal peptide" evidence="9">
    <location>
        <begin position="1"/>
        <end position="25"/>
    </location>
</feature>
<evidence type="ECO:0000256" key="2">
    <source>
        <dbReference type="ARBA" id="ARBA00022448"/>
    </source>
</evidence>
<evidence type="ECO:0000313" key="12">
    <source>
        <dbReference type="Proteomes" id="UP000035682"/>
    </source>
</evidence>
<feature type="transmembrane region" description="Helical" evidence="8">
    <location>
        <begin position="397"/>
        <end position="422"/>
    </location>
</feature>
<dbReference type="SMART" id="SM00587">
    <property type="entry name" value="CHK"/>
    <property type="match status" value="1"/>
</dbReference>
<dbReference type="InterPro" id="IPR012877">
    <property type="entry name" value="Dhs-27"/>
</dbReference>
<keyword evidence="4 8" id="KW-1133">Transmembrane helix</keyword>
<dbReference type="PANTHER" id="PTHR16950">
    <property type="entry name" value="ZINC TRANSPORTER SLC39A7 HISTIDINE-RICH MEMBRANE PROTEIN KE4"/>
    <property type="match status" value="1"/>
</dbReference>
<feature type="domain" description="CHK kinase-like" evidence="10">
    <location>
        <begin position="580"/>
        <end position="780"/>
    </location>
</feature>
<reference evidence="13" key="2">
    <citation type="submission" date="2020-12" db="UniProtKB">
        <authorList>
            <consortium name="WormBaseParasite"/>
        </authorList>
    </citation>
    <scope>IDENTIFICATION</scope>
</reference>
<feature type="compositionally biased region" description="Basic residues" evidence="7">
    <location>
        <begin position="71"/>
        <end position="80"/>
    </location>
</feature>
<evidence type="ECO:0000256" key="7">
    <source>
        <dbReference type="SAM" id="MobiDB-lite"/>
    </source>
</evidence>
<dbReference type="SUPFAM" id="SSF56112">
    <property type="entry name" value="Protein kinase-like (PK-like)"/>
    <property type="match status" value="1"/>
</dbReference>
<dbReference type="STRING" id="34506.A0A090LMH0"/>
<dbReference type="OrthoDB" id="200954at2759"/>
<evidence type="ECO:0000256" key="4">
    <source>
        <dbReference type="ARBA" id="ARBA00022989"/>
    </source>
</evidence>
<dbReference type="AlphaFoldDB" id="A0A090LMH0"/>
<name>A0A090LMH0_STRRB</name>
<accession>A0A090LMH0</accession>
<dbReference type="InterPro" id="IPR015897">
    <property type="entry name" value="CHK_kinase-like"/>
</dbReference>
<evidence type="ECO:0000313" key="14">
    <source>
        <dbReference type="WormBase" id="SRAE_2000402700"/>
    </source>
</evidence>
<evidence type="ECO:0000256" key="1">
    <source>
        <dbReference type="ARBA" id="ARBA00004141"/>
    </source>
</evidence>
<evidence type="ECO:0000256" key="5">
    <source>
        <dbReference type="ARBA" id="ARBA00023136"/>
    </source>
</evidence>
<dbReference type="Gene3D" id="3.90.1200.10">
    <property type="match status" value="1"/>
</dbReference>
<feature type="transmembrane region" description="Helical" evidence="8">
    <location>
        <begin position="230"/>
        <end position="248"/>
    </location>
</feature>
<feature type="transmembrane region" description="Helical" evidence="8">
    <location>
        <begin position="434"/>
        <end position="453"/>
    </location>
</feature>
<feature type="compositionally biased region" description="Basic and acidic residues" evidence="7">
    <location>
        <begin position="255"/>
        <end position="271"/>
    </location>
</feature>
<dbReference type="WBParaSite" id="SRAE_2000402700.1">
    <property type="protein sequence ID" value="SRAE_2000402700.1"/>
    <property type="gene ID" value="WBGene00264255"/>
</dbReference>
<evidence type="ECO:0000256" key="3">
    <source>
        <dbReference type="ARBA" id="ARBA00022692"/>
    </source>
</evidence>
<feature type="compositionally biased region" description="Basic and acidic residues" evidence="7">
    <location>
        <begin position="81"/>
        <end position="113"/>
    </location>
</feature>
<dbReference type="EMBL" id="LN609529">
    <property type="protein sequence ID" value="CEF69378.1"/>
    <property type="molecule type" value="Genomic_DNA"/>
</dbReference>
<comment type="similarity">
    <text evidence="6">Belongs to the ZIP transporter (TC 2.A.5) family. KE4/Catsup subfamily.</text>
</comment>
<keyword evidence="2" id="KW-0813">Transport</keyword>
<evidence type="ECO:0000259" key="10">
    <source>
        <dbReference type="SMART" id="SM00587"/>
    </source>
</evidence>
<dbReference type="Proteomes" id="UP000035682">
    <property type="component" value="Unplaced"/>
</dbReference>
<dbReference type="GO" id="GO:0016020">
    <property type="term" value="C:membrane"/>
    <property type="evidence" value="ECO:0007669"/>
    <property type="project" value="UniProtKB-SubCell"/>
</dbReference>
<dbReference type="InterPro" id="IPR003689">
    <property type="entry name" value="ZIP"/>
</dbReference>
<organism evidence="11">
    <name type="scientific">Strongyloides ratti</name>
    <name type="common">Parasitic roundworm</name>
    <dbReference type="NCBI Taxonomy" id="34506"/>
    <lineage>
        <taxon>Eukaryota</taxon>
        <taxon>Metazoa</taxon>
        <taxon>Ecdysozoa</taxon>
        <taxon>Nematoda</taxon>
        <taxon>Chromadorea</taxon>
        <taxon>Rhabditida</taxon>
        <taxon>Tylenchina</taxon>
        <taxon>Panagrolaimomorpha</taxon>
        <taxon>Strongyloidoidea</taxon>
        <taxon>Strongyloididae</taxon>
        <taxon>Strongyloides</taxon>
    </lineage>
</organism>
<feature type="region of interest" description="Disordered" evidence="7">
    <location>
        <begin position="63"/>
        <end position="124"/>
    </location>
</feature>
<dbReference type="WormBase" id="SRAE_2000402700">
    <property type="protein sequence ID" value="SRP05111"/>
    <property type="gene ID" value="WBGene00264255"/>
</dbReference>
<protein>
    <submittedName>
        <fullName evidence="11 13">Zinc transporter SLC39A7</fullName>
    </submittedName>
</protein>
<feature type="region of interest" description="Disordered" evidence="7">
    <location>
        <begin position="255"/>
        <end position="284"/>
    </location>
</feature>
<feature type="transmembrane region" description="Helical" evidence="8">
    <location>
        <begin position="147"/>
        <end position="169"/>
    </location>
</feature>
<evidence type="ECO:0000256" key="8">
    <source>
        <dbReference type="SAM" id="Phobius"/>
    </source>
</evidence>
<keyword evidence="9" id="KW-0732">Signal</keyword>
<feature type="chain" id="PRO_5015031022" evidence="9">
    <location>
        <begin position="26"/>
        <end position="850"/>
    </location>
</feature>
<evidence type="ECO:0000256" key="9">
    <source>
        <dbReference type="SAM" id="SignalP"/>
    </source>
</evidence>
<comment type="subcellular location">
    <subcellularLocation>
        <location evidence="1">Membrane</location>
        <topology evidence="1">Multi-pass membrane protein</topology>
    </subcellularLocation>
</comment>
<dbReference type="RefSeq" id="XP_024508578.1">
    <property type="nucleotide sequence ID" value="XM_024642848.1"/>
</dbReference>
<reference evidence="11 12" key="1">
    <citation type="submission" date="2014-09" db="EMBL/GenBank/DDBJ databases">
        <authorList>
            <person name="Martin A.A."/>
        </authorList>
    </citation>
    <scope>NUCLEOTIDE SEQUENCE</scope>
    <source>
        <strain evidence="12">ED321</strain>
        <strain evidence="11">ED321 Heterogonic</strain>
    </source>
</reference>
<evidence type="ECO:0000256" key="6">
    <source>
        <dbReference type="ARBA" id="ARBA00038485"/>
    </source>
</evidence>
<dbReference type="GO" id="GO:0005385">
    <property type="term" value="F:zinc ion transmembrane transporter activity"/>
    <property type="evidence" value="ECO:0007669"/>
    <property type="project" value="TreeGrafter"/>
</dbReference>
<dbReference type="GO" id="GO:0006882">
    <property type="term" value="P:intracellular zinc ion homeostasis"/>
    <property type="evidence" value="ECO:0007669"/>
    <property type="project" value="TreeGrafter"/>
</dbReference>
<dbReference type="InterPro" id="IPR011009">
    <property type="entry name" value="Kinase-like_dom_sf"/>
</dbReference>
<keyword evidence="12" id="KW-1185">Reference proteome</keyword>
<keyword evidence="3 8" id="KW-0812">Transmembrane</keyword>
<keyword evidence="5 8" id="KW-0472">Membrane</keyword>
<dbReference type="GeneID" id="36381748"/>
<dbReference type="Pfam" id="PF07914">
    <property type="entry name" value="DUF1679"/>
    <property type="match status" value="1"/>
</dbReference>
<feature type="transmembrane region" description="Helical" evidence="8">
    <location>
        <begin position="181"/>
        <end position="202"/>
    </location>
</feature>
<proteinExistence type="inferred from homology"/>
<gene>
    <name evidence="11 13 14" type="ORF">SRAE_2000402700</name>
</gene>
<evidence type="ECO:0000313" key="11">
    <source>
        <dbReference type="EMBL" id="CEF69378.1"/>
    </source>
</evidence>
<dbReference type="PANTHER" id="PTHR16950:SF25">
    <property type="entry name" value="ZINC TRANSPORTER SLC39A7"/>
    <property type="match status" value="1"/>
</dbReference>